<sequence>MFSTKKDFALLARQISLSSRETTTETSTPFLVDIYQIRLWKLLNKPEKADIEAMAQTFQCNPQELLHTIVALYDKSLSDIGGETIYSTICEPKVVTILVVYDDPNIVLKQGTMSAIVTNEEDCLDTLLEDVEYPDSVFDKVFSDPSSSESSDEDEDNSESDDDDNEHDYSIGIGKFLEKVKAGKLNLHKRLISCLSFQKMTIFPLPTQEEHVLDLQLLACRKKFRGKGIGRHLMKLLMNNDYIGEYDAIITASDQSAIDFYRKFGFTEDAIILSKYKDIGDCWTNTTKMCYLPPYNEILIRIFSFSVVNDDPIRCLTLMDDQFQKWQKTMFTSYQNQAALFNRLKNEMIGLYAKINTQEQIIISLNRERFLLAKENASLKLKFSQSRTFSEENNEDIEQLETHQMIKDMEKMSISNEKLLIAQMSLLMDDDCNTQMAIEYCTHKLKNSENYQIKAKKITVDSATTALYQSSLGSLHNGSQKNETLVFYYGHHDHLDIIANAGFTNEDFLYGSFGKGLYFHSTIKNLQEQKIQKILLCKVALGRIELISKSKIKSTITLKRNTEYDSVKIFDMEMIDDNDDDDEIVIFDSHLALPLFIITFE</sequence>
<dbReference type="SUPFAM" id="SSF55729">
    <property type="entry name" value="Acyl-CoA N-acyltransferases (Nat)"/>
    <property type="match status" value="1"/>
</dbReference>
<dbReference type="AlphaFoldDB" id="A0A818WDQ7"/>
<feature type="domain" description="N-acetyltransferase" evidence="2">
    <location>
        <begin position="212"/>
        <end position="268"/>
    </location>
</feature>
<dbReference type="EMBL" id="CAJOBE010001202">
    <property type="protein sequence ID" value="CAF3723697.1"/>
    <property type="molecule type" value="Genomic_DNA"/>
</dbReference>
<dbReference type="Gene3D" id="3.40.630.30">
    <property type="match status" value="1"/>
</dbReference>
<evidence type="ECO:0000313" key="3">
    <source>
        <dbReference type="EMBL" id="CAF3723697.1"/>
    </source>
</evidence>
<protein>
    <recommendedName>
        <fullName evidence="2">N-acetyltransferase domain-containing protein</fullName>
    </recommendedName>
</protein>
<evidence type="ECO:0000256" key="1">
    <source>
        <dbReference type="SAM" id="MobiDB-lite"/>
    </source>
</evidence>
<dbReference type="CDD" id="cd04301">
    <property type="entry name" value="NAT_SF"/>
    <property type="match status" value="1"/>
</dbReference>
<evidence type="ECO:0000313" key="4">
    <source>
        <dbReference type="Proteomes" id="UP000663874"/>
    </source>
</evidence>
<accession>A0A818WDQ7</accession>
<name>A0A818WDQ7_9BILA</name>
<dbReference type="InterPro" id="IPR000182">
    <property type="entry name" value="GNAT_dom"/>
</dbReference>
<evidence type="ECO:0000259" key="2">
    <source>
        <dbReference type="Pfam" id="PF13508"/>
    </source>
</evidence>
<feature type="region of interest" description="Disordered" evidence="1">
    <location>
        <begin position="142"/>
        <end position="166"/>
    </location>
</feature>
<feature type="compositionally biased region" description="Acidic residues" evidence="1">
    <location>
        <begin position="150"/>
        <end position="166"/>
    </location>
</feature>
<gene>
    <name evidence="3" type="ORF">FNK824_LOCUS10635</name>
</gene>
<dbReference type="Proteomes" id="UP000663874">
    <property type="component" value="Unassembled WGS sequence"/>
</dbReference>
<comment type="caution">
    <text evidence="3">The sequence shown here is derived from an EMBL/GenBank/DDBJ whole genome shotgun (WGS) entry which is preliminary data.</text>
</comment>
<dbReference type="Gene3D" id="3.90.228.10">
    <property type="match status" value="1"/>
</dbReference>
<dbReference type="SUPFAM" id="SSF56399">
    <property type="entry name" value="ADP-ribosylation"/>
    <property type="match status" value="1"/>
</dbReference>
<dbReference type="InterPro" id="IPR016181">
    <property type="entry name" value="Acyl_CoA_acyltransferase"/>
</dbReference>
<proteinExistence type="predicted"/>
<organism evidence="3 4">
    <name type="scientific">Rotaria sordida</name>
    <dbReference type="NCBI Taxonomy" id="392033"/>
    <lineage>
        <taxon>Eukaryota</taxon>
        <taxon>Metazoa</taxon>
        <taxon>Spiralia</taxon>
        <taxon>Gnathifera</taxon>
        <taxon>Rotifera</taxon>
        <taxon>Eurotatoria</taxon>
        <taxon>Bdelloidea</taxon>
        <taxon>Philodinida</taxon>
        <taxon>Philodinidae</taxon>
        <taxon>Rotaria</taxon>
    </lineage>
</organism>
<reference evidence="3" key="1">
    <citation type="submission" date="2021-02" db="EMBL/GenBank/DDBJ databases">
        <authorList>
            <person name="Nowell W R."/>
        </authorList>
    </citation>
    <scope>NUCLEOTIDE SEQUENCE</scope>
</reference>
<dbReference type="GO" id="GO:0016747">
    <property type="term" value="F:acyltransferase activity, transferring groups other than amino-acyl groups"/>
    <property type="evidence" value="ECO:0007669"/>
    <property type="project" value="InterPro"/>
</dbReference>
<dbReference type="Pfam" id="PF13508">
    <property type="entry name" value="Acetyltransf_7"/>
    <property type="match status" value="1"/>
</dbReference>